<comment type="caution">
    <text evidence="2">The sequence shown here is derived from an EMBL/GenBank/DDBJ whole genome shotgun (WGS) entry which is preliminary data.</text>
</comment>
<gene>
    <name evidence="2" type="ORF">QUF54_03250</name>
</gene>
<feature type="domain" description="Peptidase C14 caspase" evidence="1">
    <location>
        <begin position="243"/>
        <end position="460"/>
    </location>
</feature>
<dbReference type="SUPFAM" id="SSF52129">
    <property type="entry name" value="Caspase-like"/>
    <property type="match status" value="1"/>
</dbReference>
<dbReference type="InterPro" id="IPR029030">
    <property type="entry name" value="Caspase-like_dom_sf"/>
</dbReference>
<dbReference type="InterPro" id="IPR011600">
    <property type="entry name" value="Pept_C14_caspase"/>
</dbReference>
<evidence type="ECO:0000259" key="1">
    <source>
        <dbReference type="Pfam" id="PF00656"/>
    </source>
</evidence>
<accession>A0ABT7VRT6</accession>
<dbReference type="PROSITE" id="PS00018">
    <property type="entry name" value="EF_HAND_1"/>
    <property type="match status" value="1"/>
</dbReference>
<dbReference type="Proteomes" id="UP001171945">
    <property type="component" value="Unassembled WGS sequence"/>
</dbReference>
<keyword evidence="3" id="KW-1185">Reference proteome</keyword>
<dbReference type="Gene3D" id="3.40.50.1460">
    <property type="match status" value="1"/>
</dbReference>
<dbReference type="InterPro" id="IPR018247">
    <property type="entry name" value="EF_Hand_1_Ca_BS"/>
</dbReference>
<feature type="non-terminal residue" evidence="2">
    <location>
        <position position="1"/>
    </location>
</feature>
<proteinExistence type="predicted"/>
<organism evidence="2 3">
    <name type="scientific">Candidatus Marithioploca araucensis</name>
    <dbReference type="NCBI Taxonomy" id="70273"/>
    <lineage>
        <taxon>Bacteria</taxon>
        <taxon>Pseudomonadati</taxon>
        <taxon>Pseudomonadota</taxon>
        <taxon>Gammaproteobacteria</taxon>
        <taxon>Thiotrichales</taxon>
        <taxon>Thiotrichaceae</taxon>
        <taxon>Candidatus Marithioploca</taxon>
    </lineage>
</organism>
<dbReference type="EMBL" id="JAUCGM010000123">
    <property type="protein sequence ID" value="MDM8562350.1"/>
    <property type="molecule type" value="Genomic_DNA"/>
</dbReference>
<evidence type="ECO:0000313" key="2">
    <source>
        <dbReference type="EMBL" id="MDM8562350.1"/>
    </source>
</evidence>
<sequence>MLLISSIDDSSIIVFDTNTQKITAAISDIPESQDIDSLYLLKNDKFVLQINEGGHFYFYDIATQKRVLNGLYIDDEIVLYTDEGFYDATPEGARYVTWHYPGLKQHFDFSQFESQFKRPDIIKGILTGQKVQKPSVRPIPPPSLEMRLKHQGNYVQQATVELNVNSIQPLSNLRLFVDGAPVMEIPVTGKQAHKTMPLELKRGKHWITAVAYNDKGYSSIPQSLMVDASQVKALGGNLYVLGVGVDNYPNMPKANLDYAKQDIIAFAETARANPAQQYENIVIKQLLNEIASPTNIYQTLTNIVQQATIDDTLMLYFAGHGEKGKDGQFYFLTSQASFGDFETTGLAWEKVAALLAQTKAKVIVFLDACHSGVASQETVVPNDEYVTALMKTGKAGMVVMAASKGRQFSFEDIDFGDGHGAFNYAITQALTEERQTTDTNQNGIIELSELYRSVKFNVHKLTDGK</sequence>
<protein>
    <submittedName>
        <fullName evidence="2">Caspase family protein</fullName>
    </submittedName>
</protein>
<dbReference type="Pfam" id="PF00656">
    <property type="entry name" value="Peptidase_C14"/>
    <property type="match status" value="1"/>
</dbReference>
<evidence type="ECO:0000313" key="3">
    <source>
        <dbReference type="Proteomes" id="UP001171945"/>
    </source>
</evidence>
<name>A0ABT7VRT6_9GAMM</name>
<reference evidence="2" key="1">
    <citation type="submission" date="2023-06" db="EMBL/GenBank/DDBJ databases">
        <title>Uncultivated large filamentous bacteria from sulfidic sediments reveal new species and different genomic features in energy metabolism and defense.</title>
        <authorList>
            <person name="Fonseca A."/>
        </authorList>
    </citation>
    <scope>NUCLEOTIDE SEQUENCE</scope>
    <source>
        <strain evidence="2">HSG4</strain>
    </source>
</reference>